<reference evidence="1 2" key="1">
    <citation type="submission" date="2019-12" db="EMBL/GenBank/DDBJ databases">
        <title>Isolation and characterization of three novel carbon monoxide-oxidizing members of Halobacteria from salione crusts and soils.</title>
        <authorList>
            <person name="Myers M.R."/>
            <person name="King G.M."/>
        </authorList>
    </citation>
    <scope>NUCLEOTIDE SEQUENCE [LARGE SCALE GENOMIC DNA]</scope>
    <source>
        <strain evidence="1 2">WSH3</strain>
    </source>
</reference>
<proteinExistence type="predicted"/>
<organism evidence="1 2">
    <name type="scientific">Halovenus carboxidivorans</name>
    <dbReference type="NCBI Taxonomy" id="2692199"/>
    <lineage>
        <taxon>Archaea</taxon>
        <taxon>Methanobacteriati</taxon>
        <taxon>Methanobacteriota</taxon>
        <taxon>Stenosarchaea group</taxon>
        <taxon>Halobacteria</taxon>
        <taxon>Halobacteriales</taxon>
        <taxon>Haloarculaceae</taxon>
        <taxon>Halovenus</taxon>
    </lineage>
</organism>
<dbReference type="EMBL" id="WUUT01000001">
    <property type="protein sequence ID" value="MXR50747.1"/>
    <property type="molecule type" value="Genomic_DNA"/>
</dbReference>
<dbReference type="RefSeq" id="WP_159762847.1">
    <property type="nucleotide sequence ID" value="NZ_WUUT01000001.1"/>
</dbReference>
<evidence type="ECO:0000313" key="1">
    <source>
        <dbReference type="EMBL" id="MXR50747.1"/>
    </source>
</evidence>
<evidence type="ECO:0008006" key="3">
    <source>
        <dbReference type="Google" id="ProtNLM"/>
    </source>
</evidence>
<accession>A0A6B0T0K7</accession>
<keyword evidence="2" id="KW-1185">Reference proteome</keyword>
<dbReference type="OrthoDB" id="269319at2157"/>
<dbReference type="PROSITE" id="PS51318">
    <property type="entry name" value="TAT"/>
    <property type="match status" value="1"/>
</dbReference>
<dbReference type="InterPro" id="IPR006311">
    <property type="entry name" value="TAT_signal"/>
</dbReference>
<name>A0A6B0T0K7_9EURY</name>
<dbReference type="Proteomes" id="UP000466535">
    <property type="component" value="Unassembled WGS sequence"/>
</dbReference>
<protein>
    <recommendedName>
        <fullName evidence="3">DUF1102 domain-containing protein</fullName>
    </recommendedName>
</protein>
<sequence length="228" mass="23410">MERRKFLIGAGSLAAGGAAALGSGAFTSVQADRTVSVSTAADNDAFLALDPSNSTNQAYASNAGSGAVTINLDSDAGVEGTGVNRNSTTQINDIFKVRNQGTQPVVVYVDPSSIENPTTSDGFGIDPQASNRPNGDYVNTSGISGGVEDDQISLTGVFSNPPYEYSAYVSDAEQGTADATEEFVLEAGESFDFGIYVNTADSDVSVSETIQLVADATVVPSSYDGQGE</sequence>
<gene>
    <name evidence="1" type="ORF">GRX03_03890</name>
</gene>
<comment type="caution">
    <text evidence="1">The sequence shown here is derived from an EMBL/GenBank/DDBJ whole genome shotgun (WGS) entry which is preliminary data.</text>
</comment>
<evidence type="ECO:0000313" key="2">
    <source>
        <dbReference type="Proteomes" id="UP000466535"/>
    </source>
</evidence>
<dbReference type="AlphaFoldDB" id="A0A6B0T0K7"/>